<feature type="signal peptide" evidence="2">
    <location>
        <begin position="1"/>
        <end position="24"/>
    </location>
</feature>
<evidence type="ECO:0000256" key="1">
    <source>
        <dbReference type="SAM" id="MobiDB-lite"/>
    </source>
</evidence>
<dbReference type="RefSeq" id="WP_179278941.1">
    <property type="nucleotide sequence ID" value="NZ_FZNP01000008.1"/>
</dbReference>
<name>A0A239A6T0_9ACTN</name>
<evidence type="ECO:0000256" key="2">
    <source>
        <dbReference type="SAM" id="SignalP"/>
    </source>
</evidence>
<keyword evidence="4" id="KW-1185">Reference proteome</keyword>
<organism evidence="3 4">
    <name type="scientific">Actinomadura mexicana</name>
    <dbReference type="NCBI Taxonomy" id="134959"/>
    <lineage>
        <taxon>Bacteria</taxon>
        <taxon>Bacillati</taxon>
        <taxon>Actinomycetota</taxon>
        <taxon>Actinomycetes</taxon>
        <taxon>Streptosporangiales</taxon>
        <taxon>Thermomonosporaceae</taxon>
        <taxon>Actinomadura</taxon>
    </lineage>
</organism>
<evidence type="ECO:0000313" key="3">
    <source>
        <dbReference type="EMBL" id="SNR90593.1"/>
    </source>
</evidence>
<accession>A0A239A6T0</accession>
<dbReference type="SUPFAM" id="SSF53850">
    <property type="entry name" value="Periplasmic binding protein-like II"/>
    <property type="match status" value="1"/>
</dbReference>
<feature type="chain" id="PRO_5012059740" evidence="2">
    <location>
        <begin position="25"/>
        <end position="436"/>
    </location>
</feature>
<dbReference type="Pfam" id="PF13416">
    <property type="entry name" value="SBP_bac_8"/>
    <property type="match status" value="1"/>
</dbReference>
<protein>
    <submittedName>
        <fullName evidence="3">Cellobiose-binding protein</fullName>
    </submittedName>
</protein>
<feature type="region of interest" description="Disordered" evidence="1">
    <location>
        <begin position="415"/>
        <end position="436"/>
    </location>
</feature>
<proteinExistence type="predicted"/>
<dbReference type="Gene3D" id="3.40.190.10">
    <property type="entry name" value="Periplasmic binding protein-like II"/>
    <property type="match status" value="1"/>
</dbReference>
<dbReference type="AlphaFoldDB" id="A0A239A6T0"/>
<dbReference type="EMBL" id="FZNP01000008">
    <property type="protein sequence ID" value="SNR90593.1"/>
    <property type="molecule type" value="Genomic_DNA"/>
</dbReference>
<evidence type="ECO:0000313" key="4">
    <source>
        <dbReference type="Proteomes" id="UP000198420"/>
    </source>
</evidence>
<keyword evidence="2" id="KW-0732">Signal</keyword>
<reference evidence="4" key="1">
    <citation type="submission" date="2017-06" db="EMBL/GenBank/DDBJ databases">
        <authorList>
            <person name="Varghese N."/>
            <person name="Submissions S."/>
        </authorList>
    </citation>
    <scope>NUCLEOTIDE SEQUENCE [LARGE SCALE GENOMIC DNA]</scope>
    <source>
        <strain evidence="4">DSM 44485</strain>
    </source>
</reference>
<dbReference type="Proteomes" id="UP000198420">
    <property type="component" value="Unassembled WGS sequence"/>
</dbReference>
<dbReference type="PANTHER" id="PTHR43649:SF32">
    <property type="entry name" value="SUGAR BINDING SECRETED PROTEIN"/>
    <property type="match status" value="1"/>
</dbReference>
<dbReference type="PROSITE" id="PS51257">
    <property type="entry name" value="PROKAR_LIPOPROTEIN"/>
    <property type="match status" value="1"/>
</dbReference>
<sequence>MRAIMRRGLSTAMAAVLVGGLAVACGGDDGDDKGGSDSGPVELTVDVFGEPGYDALYKQYEQSHPNVKIKQRKVSTLDEYKPRIQQWMATGSGAGDVVMLEEGILPLYMQQKAKFLDLFDYGGKDLEKNFLPWKWQAGLTADGKQLIGLGTDVGPLAMCYRTDLFKKAGLPTDRAEVGKLWPTWDAFLSTGQKFQEKVPGSKWLDGPTAVFRATVLQNSGAGPGYSFFDKSDNLVFDSNPPVRQAFDTTMKFEQAKLTADMSIFTPPWQTALKRDTFATLPCPSWMLGGIEEFSGKAGKGKWDVATTPGGSGYWGGSWLAVPKQTKHAKAAAELAEYLTSPEGQVGAFKAANVFPSSPQAAQDPAVAGAKSAYFNDAPIGQIFGQLVAAVKPVHLGPKNEDVRAAVENVLISVGQGKQKPEQAWTKSVDEAKKAAR</sequence>
<dbReference type="InterPro" id="IPR050490">
    <property type="entry name" value="Bact_solute-bd_prot1"/>
</dbReference>
<dbReference type="InterPro" id="IPR006059">
    <property type="entry name" value="SBP"/>
</dbReference>
<dbReference type="PANTHER" id="PTHR43649">
    <property type="entry name" value="ARABINOSE-BINDING PROTEIN-RELATED"/>
    <property type="match status" value="1"/>
</dbReference>
<feature type="compositionally biased region" description="Basic and acidic residues" evidence="1">
    <location>
        <begin position="427"/>
        <end position="436"/>
    </location>
</feature>
<gene>
    <name evidence="3" type="ORF">SAMN06265355_108194</name>
</gene>